<dbReference type="EMBL" id="MRCA01000025">
    <property type="protein sequence ID" value="OKH10981.1"/>
    <property type="molecule type" value="Genomic_DNA"/>
</dbReference>
<sequence>MVSNPFVPRYLVGRQAELEQVSTILAQDGDLMVAGIPGNGRRALIWWAAQQIGARVLEIDCLRATNSSRFLELLAEGLLQVFSDPAELELIQRWSTEHPLILEQYLTRHTRLVWHVPSKDNWVILQALLTLPQVMAEWLDCRVVLVFQNFPHIRSWDRTRKWEDYLRQEVERQNRVSYVLIATVPEPWVYESNLHVVTLAPLERKDLQSWIIDAMAAEGLKFEADSQALNMFLNYVQGHLGDAIALARRIWLDCRAFARMKDEGTKKNASGVMSSELQSSSVVYPFEDGLIQTHHVHRSALSLVEDLSLTFESLVLLLPPIQARVLESLALDPTDSPHSREYIEKHQLSRGGGLQGALAGLEQKGLVYGSKYGYRIAMPLLAFWLKHRLG</sequence>
<proteinExistence type="predicted"/>
<protein>
    <recommendedName>
        <fullName evidence="3">ATP-binding protein</fullName>
    </recommendedName>
</protein>
<comment type="caution">
    <text evidence="1">The sequence shown here is derived from an EMBL/GenBank/DDBJ whole genome shotgun (WGS) entry which is preliminary data.</text>
</comment>
<accession>A0A1U7GT57</accession>
<evidence type="ECO:0008006" key="3">
    <source>
        <dbReference type="Google" id="ProtNLM"/>
    </source>
</evidence>
<name>A0A1U7GT57_9CYAN</name>
<reference evidence="1 2" key="1">
    <citation type="submission" date="2016-11" db="EMBL/GenBank/DDBJ databases">
        <title>Draft Genome Sequences of Nine Cyanobacterial Strains from Diverse Habitats.</title>
        <authorList>
            <person name="Zhu T."/>
            <person name="Hou S."/>
            <person name="Lu X."/>
            <person name="Hess W.R."/>
        </authorList>
    </citation>
    <scope>NUCLEOTIDE SEQUENCE [LARGE SCALE GENOMIC DNA]</scope>
    <source>
        <strain evidence="1 2">NIES-592</strain>
    </source>
</reference>
<evidence type="ECO:0000313" key="2">
    <source>
        <dbReference type="Proteomes" id="UP000186391"/>
    </source>
</evidence>
<evidence type="ECO:0000313" key="1">
    <source>
        <dbReference type="EMBL" id="OKH10981.1"/>
    </source>
</evidence>
<keyword evidence="2" id="KW-1185">Reference proteome</keyword>
<dbReference type="RefSeq" id="WP_073557035.1">
    <property type="nucleotide sequence ID" value="NZ_MRCA01000025.1"/>
</dbReference>
<dbReference type="OrthoDB" id="526419at2"/>
<dbReference type="Gene3D" id="3.40.50.300">
    <property type="entry name" value="P-loop containing nucleotide triphosphate hydrolases"/>
    <property type="match status" value="1"/>
</dbReference>
<dbReference type="SUPFAM" id="SSF52540">
    <property type="entry name" value="P-loop containing nucleoside triphosphate hydrolases"/>
    <property type="match status" value="1"/>
</dbReference>
<dbReference type="AlphaFoldDB" id="A0A1U7GT57"/>
<organism evidence="1 2">
    <name type="scientific">Fischerella major NIES-592</name>
    <dbReference type="NCBI Taxonomy" id="210994"/>
    <lineage>
        <taxon>Bacteria</taxon>
        <taxon>Bacillati</taxon>
        <taxon>Cyanobacteriota</taxon>
        <taxon>Cyanophyceae</taxon>
        <taxon>Nostocales</taxon>
        <taxon>Hapalosiphonaceae</taxon>
        <taxon>Fischerella</taxon>
    </lineage>
</organism>
<dbReference type="InterPro" id="IPR027417">
    <property type="entry name" value="P-loop_NTPase"/>
</dbReference>
<dbReference type="Proteomes" id="UP000186391">
    <property type="component" value="Unassembled WGS sequence"/>
</dbReference>
<gene>
    <name evidence="1" type="ORF">NIES592_23150</name>
</gene>